<proteinExistence type="predicted"/>
<dbReference type="EMBL" id="GG666543">
    <property type="protein sequence ID" value="EEN57450.1"/>
    <property type="molecule type" value="Genomic_DNA"/>
</dbReference>
<sequence length="495" mass="55161">MAEEAADAVQAVEGAAGAVAGAVRQVAQAAPVIDFSANGFWGGVTLKITDSRIAAGVVTGASAVGLALVLSRFYRDNRNDVDDIIRRVIERLKRRPRRDEGEPQLDPEVVAIEEGSLYVHVGFRSEDGYDFFSALYDQEYIQTRLKEEFKTLGFPGEIRVSLERSQVPGREEEEERAGRVDPGVAQMFRRMRIQDVSFHPTTLLAESESGIETASLSAQSGVSSEDVPEGPLRGWRLRLQPYRDSPTAQRLIQACRIMERGAETLVSSGYKDAAGLTLLAEGIIMWESMSPVDYNHFLYSPDCLQLEKKRLKLKRSPTDSSYLFLQGALLPFGDKRVKFQRQTVNTILQNGDEDPLHPYLHHICCMLALSIAKTTDQPGPVLAAFATALMYKSDHPPTLYWAALCSRGVSRSDAIQQLDHYLRVAPPCDYKVPFAHYYLAVLYGEQQPVDREKVETHCRRGQEAEKNMPPVLSAPPAWLKDEAKEAYNRAIGTKK</sequence>
<evidence type="ECO:0000313" key="1">
    <source>
        <dbReference type="EMBL" id="EEN57450.1"/>
    </source>
</evidence>
<dbReference type="InParanoid" id="C3YQU4"/>
<organism>
    <name type="scientific">Branchiostoma floridae</name>
    <name type="common">Florida lancelet</name>
    <name type="synonym">Amphioxus</name>
    <dbReference type="NCBI Taxonomy" id="7739"/>
    <lineage>
        <taxon>Eukaryota</taxon>
        <taxon>Metazoa</taxon>
        <taxon>Chordata</taxon>
        <taxon>Cephalochordata</taxon>
        <taxon>Leptocardii</taxon>
        <taxon>Amphioxiformes</taxon>
        <taxon>Branchiostomatidae</taxon>
        <taxon>Branchiostoma</taxon>
    </lineage>
</organism>
<reference evidence="1" key="1">
    <citation type="journal article" date="2008" name="Nature">
        <title>The amphioxus genome and the evolution of the chordate karyotype.</title>
        <authorList>
            <consortium name="US DOE Joint Genome Institute (JGI-PGF)"/>
            <person name="Putnam N.H."/>
            <person name="Butts T."/>
            <person name="Ferrier D.E.K."/>
            <person name="Furlong R.F."/>
            <person name="Hellsten U."/>
            <person name="Kawashima T."/>
            <person name="Robinson-Rechavi M."/>
            <person name="Shoguchi E."/>
            <person name="Terry A."/>
            <person name="Yu J.-K."/>
            <person name="Benito-Gutierrez E.L."/>
            <person name="Dubchak I."/>
            <person name="Garcia-Fernandez J."/>
            <person name="Gibson-Brown J.J."/>
            <person name="Grigoriev I.V."/>
            <person name="Horton A.C."/>
            <person name="de Jong P.J."/>
            <person name="Jurka J."/>
            <person name="Kapitonov V.V."/>
            <person name="Kohara Y."/>
            <person name="Kuroki Y."/>
            <person name="Lindquist E."/>
            <person name="Lucas S."/>
            <person name="Osoegawa K."/>
            <person name="Pennacchio L.A."/>
            <person name="Salamov A.A."/>
            <person name="Satou Y."/>
            <person name="Sauka-Spengler T."/>
            <person name="Schmutz J."/>
            <person name="Shin-I T."/>
            <person name="Toyoda A."/>
            <person name="Bronner-Fraser M."/>
            <person name="Fujiyama A."/>
            <person name="Holland L.Z."/>
            <person name="Holland P.W.H."/>
            <person name="Satoh N."/>
            <person name="Rokhsar D.S."/>
        </authorList>
    </citation>
    <scope>NUCLEOTIDE SEQUENCE [LARGE SCALE GENOMIC DNA]</scope>
    <source>
        <strain evidence="1">S238N-H82</strain>
        <tissue evidence="1">Testes</tissue>
    </source>
</reference>
<name>C3YQU4_BRAFL</name>
<protein>
    <submittedName>
        <fullName evidence="1">Uncharacterized protein</fullName>
    </submittedName>
</protein>
<dbReference type="AlphaFoldDB" id="C3YQU4"/>
<accession>C3YQU4</accession>
<gene>
    <name evidence="1" type="ORF">BRAFLDRAFT_81313</name>
</gene>